<reference evidence="1" key="1">
    <citation type="journal article" date="2013" name="BMC Genomics">
        <title>Unscrambling butterfly oogenesis.</title>
        <authorList>
            <person name="Carter J.M."/>
            <person name="Baker S.C."/>
            <person name="Pink R."/>
            <person name="Carter D.R."/>
            <person name="Collins A."/>
            <person name="Tomlin J."/>
            <person name="Gibbs M."/>
            <person name="Breuker C.J."/>
        </authorList>
    </citation>
    <scope>NUCLEOTIDE SEQUENCE</scope>
    <source>
        <tissue evidence="1">Ovary</tissue>
    </source>
</reference>
<sequence length="84" mass="9553">VNRGFICTTGSTGVQSDYFGSNHSQETDHTFVNTANTNRSGRKVSETGYVQPEWRSNYETDYVFDGRNPRPLTSRDLLAWAFQI</sequence>
<proteinExistence type="predicted"/>
<reference evidence="1" key="2">
    <citation type="submission" date="2013-05" db="EMBL/GenBank/DDBJ databases">
        <authorList>
            <person name="Carter J.-M."/>
            <person name="Baker S.C."/>
            <person name="Pink R."/>
            <person name="Carter D.R.F."/>
            <person name="Collins A."/>
            <person name="Tomlin J."/>
            <person name="Gibbs M."/>
            <person name="Breuker C.J."/>
        </authorList>
    </citation>
    <scope>NUCLEOTIDE SEQUENCE</scope>
    <source>
        <tissue evidence="1">Ovary</tissue>
    </source>
</reference>
<feature type="non-terminal residue" evidence="1">
    <location>
        <position position="84"/>
    </location>
</feature>
<dbReference type="AlphaFoldDB" id="S4PP61"/>
<name>S4PP61_9NEOP</name>
<accession>S4PP61</accession>
<organism evidence="1">
    <name type="scientific">Pararge aegeria</name>
    <name type="common">speckled wood butterfly</name>
    <dbReference type="NCBI Taxonomy" id="116150"/>
    <lineage>
        <taxon>Eukaryota</taxon>
        <taxon>Metazoa</taxon>
        <taxon>Ecdysozoa</taxon>
        <taxon>Arthropoda</taxon>
        <taxon>Hexapoda</taxon>
        <taxon>Insecta</taxon>
        <taxon>Pterygota</taxon>
        <taxon>Neoptera</taxon>
        <taxon>Endopterygota</taxon>
        <taxon>Lepidoptera</taxon>
        <taxon>Glossata</taxon>
        <taxon>Ditrysia</taxon>
        <taxon>Papilionoidea</taxon>
        <taxon>Nymphalidae</taxon>
        <taxon>Satyrinae</taxon>
        <taxon>Satyrini</taxon>
        <taxon>Parargina</taxon>
        <taxon>Pararge</taxon>
    </lineage>
</organism>
<protein>
    <submittedName>
        <fullName evidence="1">Vascular endothelial growth factor receptor 2</fullName>
    </submittedName>
</protein>
<dbReference type="EMBL" id="GAIX01002635">
    <property type="protein sequence ID" value="JAA89925.1"/>
    <property type="molecule type" value="Transcribed_RNA"/>
</dbReference>
<feature type="non-terminal residue" evidence="1">
    <location>
        <position position="1"/>
    </location>
</feature>
<keyword evidence="1" id="KW-0675">Receptor</keyword>
<evidence type="ECO:0000313" key="1">
    <source>
        <dbReference type="EMBL" id="JAA89925.1"/>
    </source>
</evidence>